<evidence type="ECO:0000313" key="4">
    <source>
        <dbReference type="Proteomes" id="UP000265768"/>
    </source>
</evidence>
<dbReference type="Proteomes" id="UP000265768">
    <property type="component" value="Unassembled WGS sequence"/>
</dbReference>
<dbReference type="OrthoDB" id="3450309at2"/>
<feature type="coiled-coil region" evidence="1">
    <location>
        <begin position="146"/>
        <end position="200"/>
    </location>
</feature>
<feature type="transmembrane region" description="Helical" evidence="2">
    <location>
        <begin position="15"/>
        <end position="33"/>
    </location>
</feature>
<keyword evidence="1" id="KW-0175">Coiled coil</keyword>
<gene>
    <name evidence="3" type="ORF">D5H75_21450</name>
</gene>
<dbReference type="RefSeq" id="WP_119928294.1">
    <property type="nucleotide sequence ID" value="NZ_QZEY01000008.1"/>
</dbReference>
<evidence type="ECO:0000256" key="2">
    <source>
        <dbReference type="SAM" id="Phobius"/>
    </source>
</evidence>
<evidence type="ECO:0008006" key="5">
    <source>
        <dbReference type="Google" id="ProtNLM"/>
    </source>
</evidence>
<keyword evidence="2" id="KW-0812">Transmembrane</keyword>
<keyword evidence="2" id="KW-1133">Transmembrane helix</keyword>
<proteinExistence type="predicted"/>
<organism evidence="3 4">
    <name type="scientific">Bailinhaonella thermotolerans</name>
    <dbReference type="NCBI Taxonomy" id="1070861"/>
    <lineage>
        <taxon>Bacteria</taxon>
        <taxon>Bacillati</taxon>
        <taxon>Actinomycetota</taxon>
        <taxon>Actinomycetes</taxon>
        <taxon>Streptosporangiales</taxon>
        <taxon>Streptosporangiaceae</taxon>
        <taxon>Bailinhaonella</taxon>
    </lineage>
</organism>
<reference evidence="3 4" key="1">
    <citation type="submission" date="2018-09" db="EMBL/GenBank/DDBJ databases">
        <title>YIM 75507 draft genome.</title>
        <authorList>
            <person name="Tang S."/>
            <person name="Feng Y."/>
        </authorList>
    </citation>
    <scope>NUCLEOTIDE SEQUENCE [LARGE SCALE GENOMIC DNA]</scope>
    <source>
        <strain evidence="3 4">YIM 75507</strain>
    </source>
</reference>
<evidence type="ECO:0000256" key="1">
    <source>
        <dbReference type="SAM" id="Coils"/>
    </source>
</evidence>
<dbReference type="PANTHER" id="PTHR32309">
    <property type="entry name" value="TYROSINE-PROTEIN KINASE"/>
    <property type="match status" value="1"/>
</dbReference>
<name>A0A3A4APB6_9ACTN</name>
<feature type="transmembrane region" description="Helical" evidence="2">
    <location>
        <begin position="227"/>
        <end position="245"/>
    </location>
</feature>
<comment type="caution">
    <text evidence="3">The sequence shown here is derived from an EMBL/GenBank/DDBJ whole genome shotgun (WGS) entry which is preliminary data.</text>
</comment>
<accession>A0A3A4APB6</accession>
<dbReference type="InterPro" id="IPR050445">
    <property type="entry name" value="Bact_polysacc_biosynth/exp"/>
</dbReference>
<evidence type="ECO:0000313" key="3">
    <source>
        <dbReference type="EMBL" id="RJL30871.1"/>
    </source>
</evidence>
<keyword evidence="2" id="KW-0472">Membrane</keyword>
<sequence length="504" mass="53519">MEIDEAFARLVRRHWWVIVLCVVIPLVGVYQFTKGQPAQYTSTARVQADDTVPASDIEATGLVSKVDGIATSRDVLNRALKAAGVQRDMRKLDEDIKITGLGTSATVALAVTDTDPKVAHVLATHISNEVVTRINAENKSGVLKQLAPIEKKVKELNTRLTRLQTQLTGNPTNTVLSFQVANTQAELSGLQAQRNTLLQERDKPNIAQHIQRAALPDKPDTDVKVQLIALAGVLGLILGLLVSAVTEIASPSVPGERRVARLLGEPLLGRVRGRKADVADVGRKLRLAAKRAKVDTIVLAGVNGPVPAEVVVKVQEAAWGDDVPGLEVWESEDGKAKAGAARSLADVVGKGGDRAFLEAPADDVTSTQAIPIVSREDAQSGANGSAARGAARSTALARWSTGEAGGDEDVKTPAVVLKKGGEVSSGPFSAAPPRQQATAQRRLRVMALEELDPATEEARCGLVVVAPKSSKLARVRAVSDLMELSGWPLLGILGDRGRGLFRRR</sequence>
<keyword evidence="4" id="KW-1185">Reference proteome</keyword>
<dbReference type="PANTHER" id="PTHR32309:SF31">
    <property type="entry name" value="CAPSULAR EXOPOLYSACCHARIDE FAMILY"/>
    <property type="match status" value="1"/>
</dbReference>
<dbReference type="EMBL" id="QZEY01000008">
    <property type="protein sequence ID" value="RJL30871.1"/>
    <property type="molecule type" value="Genomic_DNA"/>
</dbReference>
<dbReference type="AlphaFoldDB" id="A0A3A4APB6"/>
<protein>
    <recommendedName>
        <fullName evidence="5">Polysaccharide chain length determinant N-terminal domain-containing protein</fullName>
    </recommendedName>
</protein>